<dbReference type="PIRSF" id="PIRSF037748">
    <property type="entry name" value="RnhC"/>
    <property type="match status" value="1"/>
</dbReference>
<comment type="cofactor">
    <cofactor evidence="14 15">
        <name>Mn(2+)</name>
        <dbReference type="ChEBI" id="CHEBI:29035"/>
    </cofactor>
    <cofactor evidence="14 15">
        <name>Mg(2+)</name>
        <dbReference type="ChEBI" id="CHEBI:18420"/>
    </cofactor>
    <text evidence="14 15">Manganese or magnesium. Binds 1 divalent metal ion per monomer in the absence of substrate. May bind a second metal ion after substrate binding.</text>
</comment>
<dbReference type="InterPro" id="IPR024568">
    <property type="entry name" value="RNase_HIII_N"/>
</dbReference>
<evidence type="ECO:0000256" key="15">
    <source>
        <dbReference type="PROSITE-ProRule" id="PRU01319"/>
    </source>
</evidence>
<evidence type="ECO:0000256" key="3">
    <source>
        <dbReference type="ARBA" id="ARBA00004065"/>
    </source>
</evidence>
<dbReference type="Pfam" id="PF11858">
    <property type="entry name" value="DUF3378"/>
    <property type="match status" value="1"/>
</dbReference>
<dbReference type="PANTHER" id="PTHR10954">
    <property type="entry name" value="RIBONUCLEASE H2 SUBUNIT A"/>
    <property type="match status" value="1"/>
</dbReference>
<dbReference type="InterPro" id="IPR001352">
    <property type="entry name" value="RNase_HII/HIII"/>
</dbReference>
<keyword evidence="9 14" id="KW-0540">Nuclease</keyword>
<dbReference type="Gene3D" id="3.30.310.10">
    <property type="entry name" value="TATA-Binding Protein"/>
    <property type="match status" value="1"/>
</dbReference>
<evidence type="ECO:0000256" key="6">
    <source>
        <dbReference type="ARBA" id="ARBA00012180"/>
    </source>
</evidence>
<dbReference type="InterPro" id="IPR012337">
    <property type="entry name" value="RNaseH-like_sf"/>
</dbReference>
<keyword evidence="18" id="KW-1185">Reference proteome</keyword>
<dbReference type="NCBIfam" id="TIGR00716">
    <property type="entry name" value="rnhC"/>
    <property type="match status" value="1"/>
</dbReference>
<keyword evidence="8 14" id="KW-0963">Cytoplasm</keyword>
<dbReference type="InterPro" id="IPR036397">
    <property type="entry name" value="RNaseH_sf"/>
</dbReference>
<dbReference type="InterPro" id="IPR024567">
    <property type="entry name" value="RNase_HII/HIII_dom"/>
</dbReference>
<dbReference type="InterPro" id="IPR004641">
    <property type="entry name" value="RNase_HIII"/>
</dbReference>
<evidence type="ECO:0000256" key="12">
    <source>
        <dbReference type="ARBA" id="ARBA00022801"/>
    </source>
</evidence>
<evidence type="ECO:0000256" key="11">
    <source>
        <dbReference type="ARBA" id="ARBA00022759"/>
    </source>
</evidence>
<comment type="function">
    <text evidence="3 14">Endonuclease that specifically degrades the RNA of RNA-DNA hybrids.</text>
</comment>
<dbReference type="SUPFAM" id="SSF53098">
    <property type="entry name" value="Ribonuclease H-like"/>
    <property type="match status" value="1"/>
</dbReference>
<comment type="similarity">
    <text evidence="5 14">Belongs to the RNase HII family. RnhC subfamily.</text>
</comment>
<organism evidence="17 18">
    <name type="scientific">Aquibacillus rhizosphaerae</name>
    <dbReference type="NCBI Taxonomy" id="3051431"/>
    <lineage>
        <taxon>Bacteria</taxon>
        <taxon>Bacillati</taxon>
        <taxon>Bacillota</taxon>
        <taxon>Bacilli</taxon>
        <taxon>Bacillales</taxon>
        <taxon>Bacillaceae</taxon>
        <taxon>Aquibacillus</taxon>
    </lineage>
</organism>
<evidence type="ECO:0000256" key="14">
    <source>
        <dbReference type="HAMAP-Rule" id="MF_00053"/>
    </source>
</evidence>
<sequence>MSQVVLKLSKDKINEMKTHYANDLKSSPPGAVFAAKTSKASITAYNSGKVLFQGTAPEFEAKKWGEIEVSTSNQKKTSIASTHNYAPPHTLFSSSHIGSDEAGTGDYFGPITVAAAYITKDQIPLLKKIGVKDSKNLTDDMIRSIAKQLVEMEIPYSLVILHNEKYNKLQAKGWSQGKMKTMLHNHAINKLLSKIEPAKPEGILVDQFSQPQVYIKHLKSETTQLQENVYFMTKAESYSIAVAAGSIIARASFVKEMDKLSQLAGVTIPKGASQKVDQVASKIMKNQGKDALYKLAKVHFANTQKAEKY</sequence>
<evidence type="ECO:0000256" key="8">
    <source>
        <dbReference type="ARBA" id="ARBA00022490"/>
    </source>
</evidence>
<dbReference type="Proteomes" id="UP001235343">
    <property type="component" value="Unassembled WGS sequence"/>
</dbReference>
<evidence type="ECO:0000256" key="1">
    <source>
        <dbReference type="ARBA" id="ARBA00000077"/>
    </source>
</evidence>
<evidence type="ECO:0000256" key="2">
    <source>
        <dbReference type="ARBA" id="ARBA00001946"/>
    </source>
</evidence>
<dbReference type="CDD" id="cd14796">
    <property type="entry name" value="RNAse_HIII_N"/>
    <property type="match status" value="1"/>
</dbReference>
<protein>
    <recommendedName>
        <fullName evidence="7 14">Ribonuclease HIII</fullName>
        <shortName evidence="14">RNase HIII</shortName>
        <ecNumber evidence="6 14">3.1.26.4</ecNumber>
    </recommendedName>
</protein>
<feature type="binding site" evidence="14 15">
    <location>
        <position position="100"/>
    </location>
    <ligand>
        <name>a divalent metal cation</name>
        <dbReference type="ChEBI" id="CHEBI:60240"/>
    </ligand>
</feature>
<name>A0ABT7L438_9BACI</name>
<reference evidence="17 18" key="1">
    <citation type="submission" date="2023-06" db="EMBL/GenBank/DDBJ databases">
        <title>Aquibacillus rhizosphaerae LR5S19.</title>
        <authorList>
            <person name="Sun J.-Q."/>
        </authorList>
    </citation>
    <scope>NUCLEOTIDE SEQUENCE [LARGE SCALE GENOMIC DNA]</scope>
    <source>
        <strain evidence="17 18">LR5S19</strain>
    </source>
</reference>
<dbReference type="EMBL" id="JASTZU010000032">
    <property type="protein sequence ID" value="MDL4840627.1"/>
    <property type="molecule type" value="Genomic_DNA"/>
</dbReference>
<keyword evidence="12 14" id="KW-0378">Hydrolase</keyword>
<comment type="caution">
    <text evidence="17">The sequence shown here is derived from an EMBL/GenBank/DDBJ whole genome shotgun (WGS) entry which is preliminary data.</text>
</comment>
<dbReference type="RefSeq" id="WP_285931728.1">
    <property type="nucleotide sequence ID" value="NZ_JASTZU010000032.1"/>
</dbReference>
<dbReference type="PANTHER" id="PTHR10954:SF23">
    <property type="entry name" value="RIBONUCLEASE"/>
    <property type="match status" value="1"/>
</dbReference>
<keyword evidence="11 14" id="KW-0255">Endonuclease</keyword>
<keyword evidence="10 14" id="KW-0479">Metal-binding</keyword>
<feature type="binding site" evidence="14 15">
    <location>
        <position position="101"/>
    </location>
    <ligand>
        <name>a divalent metal cation</name>
        <dbReference type="ChEBI" id="CHEBI:60240"/>
    </ligand>
</feature>
<evidence type="ECO:0000256" key="9">
    <source>
        <dbReference type="ARBA" id="ARBA00022722"/>
    </source>
</evidence>
<feature type="domain" description="RNase H type-2" evidence="16">
    <location>
        <begin position="94"/>
        <end position="309"/>
    </location>
</feature>
<dbReference type="InterPro" id="IPR012295">
    <property type="entry name" value="TBP_dom_sf"/>
</dbReference>
<dbReference type="HAMAP" id="MF_00053">
    <property type="entry name" value="RNase_HIII"/>
    <property type="match status" value="1"/>
</dbReference>
<comment type="subcellular location">
    <subcellularLocation>
        <location evidence="4 14">Cytoplasm</location>
    </subcellularLocation>
</comment>
<evidence type="ECO:0000256" key="4">
    <source>
        <dbReference type="ARBA" id="ARBA00004496"/>
    </source>
</evidence>
<dbReference type="PROSITE" id="PS51975">
    <property type="entry name" value="RNASE_H_2"/>
    <property type="match status" value="1"/>
</dbReference>
<dbReference type="CDD" id="cd06590">
    <property type="entry name" value="RNase_HII_bacteria_HIII_like"/>
    <property type="match status" value="1"/>
</dbReference>
<evidence type="ECO:0000313" key="18">
    <source>
        <dbReference type="Proteomes" id="UP001235343"/>
    </source>
</evidence>
<evidence type="ECO:0000313" key="17">
    <source>
        <dbReference type="EMBL" id="MDL4840627.1"/>
    </source>
</evidence>
<comment type="cofactor">
    <cofactor evidence="2">
        <name>Mg(2+)</name>
        <dbReference type="ChEBI" id="CHEBI:18420"/>
    </cofactor>
</comment>
<dbReference type="EC" id="3.1.26.4" evidence="6 14"/>
<keyword evidence="13 14" id="KW-0460">Magnesium</keyword>
<evidence type="ECO:0000256" key="10">
    <source>
        <dbReference type="ARBA" id="ARBA00022723"/>
    </source>
</evidence>
<dbReference type="Gene3D" id="3.30.420.10">
    <property type="entry name" value="Ribonuclease H-like superfamily/Ribonuclease H"/>
    <property type="match status" value="1"/>
</dbReference>
<evidence type="ECO:0000259" key="16">
    <source>
        <dbReference type="PROSITE" id="PS51975"/>
    </source>
</evidence>
<feature type="binding site" evidence="14 15">
    <location>
        <position position="206"/>
    </location>
    <ligand>
        <name>a divalent metal cation</name>
        <dbReference type="ChEBI" id="CHEBI:60240"/>
    </ligand>
</feature>
<evidence type="ECO:0000256" key="13">
    <source>
        <dbReference type="ARBA" id="ARBA00022842"/>
    </source>
</evidence>
<comment type="catalytic activity">
    <reaction evidence="1 14 15">
        <text>Endonucleolytic cleavage to 5'-phosphomonoester.</text>
        <dbReference type="EC" id="3.1.26.4"/>
    </reaction>
</comment>
<dbReference type="Pfam" id="PF01351">
    <property type="entry name" value="RNase_HII"/>
    <property type="match status" value="1"/>
</dbReference>
<gene>
    <name evidence="14 17" type="primary">rnhC</name>
    <name evidence="17" type="ORF">QQS35_09225</name>
</gene>
<evidence type="ECO:0000256" key="7">
    <source>
        <dbReference type="ARBA" id="ARBA00021407"/>
    </source>
</evidence>
<accession>A0ABT7L438</accession>
<evidence type="ECO:0000256" key="5">
    <source>
        <dbReference type="ARBA" id="ARBA00008378"/>
    </source>
</evidence>
<proteinExistence type="inferred from homology"/>